<evidence type="ECO:0000313" key="2">
    <source>
        <dbReference type="Proteomes" id="UP000499080"/>
    </source>
</evidence>
<reference evidence="1 2" key="1">
    <citation type="journal article" date="2019" name="Sci. Rep.">
        <title>Orb-weaving spider Araneus ventricosus genome elucidates the spidroin gene catalogue.</title>
        <authorList>
            <person name="Kono N."/>
            <person name="Nakamura H."/>
            <person name="Ohtoshi R."/>
            <person name="Moran D.A.P."/>
            <person name="Shinohara A."/>
            <person name="Yoshida Y."/>
            <person name="Fujiwara M."/>
            <person name="Mori M."/>
            <person name="Tomita M."/>
            <person name="Arakawa K."/>
        </authorList>
    </citation>
    <scope>NUCLEOTIDE SEQUENCE [LARGE SCALE GENOMIC DNA]</scope>
</reference>
<evidence type="ECO:0000313" key="1">
    <source>
        <dbReference type="EMBL" id="GBL95583.1"/>
    </source>
</evidence>
<comment type="caution">
    <text evidence="1">The sequence shown here is derived from an EMBL/GenBank/DDBJ whole genome shotgun (WGS) entry which is preliminary data.</text>
</comment>
<sequence length="115" mass="12498">MLPSVQCVPSVNSLFPAKEALKQKPCSHGVWLGKPRVARGSYLWTVVGGIPTNGAAPTASSLPRVSSKMYYLFAALKLHLGGKRFVIDADTECEVHMWLRHQSEDLYATGIGNGK</sequence>
<keyword evidence="2" id="KW-1185">Reference proteome</keyword>
<dbReference type="EMBL" id="BGPR01000113">
    <property type="protein sequence ID" value="GBL95583.1"/>
    <property type="molecule type" value="Genomic_DNA"/>
</dbReference>
<proteinExistence type="predicted"/>
<gene>
    <name evidence="1" type="ORF">AVEN_24797_1</name>
</gene>
<accession>A0A4Y2BUH3</accession>
<name>A0A4Y2BUH3_ARAVE</name>
<dbReference type="AlphaFoldDB" id="A0A4Y2BUH3"/>
<organism evidence="1 2">
    <name type="scientific">Araneus ventricosus</name>
    <name type="common">Orbweaver spider</name>
    <name type="synonym">Epeira ventricosa</name>
    <dbReference type="NCBI Taxonomy" id="182803"/>
    <lineage>
        <taxon>Eukaryota</taxon>
        <taxon>Metazoa</taxon>
        <taxon>Ecdysozoa</taxon>
        <taxon>Arthropoda</taxon>
        <taxon>Chelicerata</taxon>
        <taxon>Arachnida</taxon>
        <taxon>Araneae</taxon>
        <taxon>Araneomorphae</taxon>
        <taxon>Entelegynae</taxon>
        <taxon>Araneoidea</taxon>
        <taxon>Araneidae</taxon>
        <taxon>Araneus</taxon>
    </lineage>
</organism>
<protein>
    <submittedName>
        <fullName evidence="1">Uncharacterized protein</fullName>
    </submittedName>
</protein>
<dbReference type="Proteomes" id="UP000499080">
    <property type="component" value="Unassembled WGS sequence"/>
</dbReference>